<accession>A0A9P6GEH1</accession>
<dbReference type="OrthoDB" id="5416609at2759"/>
<protein>
    <submittedName>
        <fullName evidence="3">Uracil phosphoribosyltransferase</fullName>
    </submittedName>
</protein>
<dbReference type="AlphaFoldDB" id="A0A9P6GEH1"/>
<name>A0A9P6GEH1_9PLEO</name>
<dbReference type="InterPro" id="IPR023214">
    <property type="entry name" value="HAD_sf"/>
</dbReference>
<dbReference type="InterPro" id="IPR029057">
    <property type="entry name" value="PRTase-like"/>
</dbReference>
<reference evidence="3" key="1">
    <citation type="journal article" date="2020" name="Mol. Plant Microbe Interact.">
        <title>Genome Sequence of the Biocontrol Agent Coniothyrium minitans strain Conio (IMI 134523).</title>
        <authorList>
            <person name="Patel D."/>
            <person name="Shittu T.A."/>
            <person name="Baroncelli R."/>
            <person name="Muthumeenakshi S."/>
            <person name="Osborne T.H."/>
            <person name="Janganan T.K."/>
            <person name="Sreenivasaprasad S."/>
        </authorList>
    </citation>
    <scope>NUCLEOTIDE SEQUENCE</scope>
    <source>
        <strain evidence="3">Conio</strain>
    </source>
</reference>
<dbReference type="SUPFAM" id="SSF56784">
    <property type="entry name" value="HAD-like"/>
    <property type="match status" value="1"/>
</dbReference>
<keyword evidence="4" id="KW-1185">Reference proteome</keyword>
<keyword evidence="3" id="KW-0328">Glycosyltransferase</keyword>
<dbReference type="GO" id="GO:0036424">
    <property type="term" value="F:L-phosphoserine phosphatase activity"/>
    <property type="evidence" value="ECO:0007669"/>
    <property type="project" value="TreeGrafter"/>
</dbReference>
<dbReference type="GO" id="GO:0005737">
    <property type="term" value="C:cytoplasm"/>
    <property type="evidence" value="ECO:0007669"/>
    <property type="project" value="TreeGrafter"/>
</dbReference>
<proteinExistence type="predicted"/>
<dbReference type="EMBL" id="WJXW01000008">
    <property type="protein sequence ID" value="KAF9733741.1"/>
    <property type="molecule type" value="Genomic_DNA"/>
</dbReference>
<dbReference type="Pfam" id="PF13207">
    <property type="entry name" value="AAA_17"/>
    <property type="match status" value="1"/>
</dbReference>
<dbReference type="Pfam" id="PF12710">
    <property type="entry name" value="HAD"/>
    <property type="match status" value="1"/>
</dbReference>
<dbReference type="PANTHER" id="PTHR43344:SF20">
    <property type="entry name" value="URACIL PHOSPHORIBOSYLTRANSFERASE"/>
    <property type="match status" value="1"/>
</dbReference>
<sequence length="691" mass="76234">MPLHEQELSNLQQNDEASHELKQSQCTNDLNSVEKPIIVGIYGISGSGKTFLMDLLKQDLSETSFHFYEGSEMIANLVPGGLKAFQQMDVPEKTRWREQAIDTIRIRSKGDGKTAVVTGHFMFWPEEDETGNKVCTRSDLAAYTHILYLDIPVKTIEQRRWNDASKSRPPTSVSHLLKWQQAEKTQLRSLCREHGILFSALDSDASVKKRALELIRDFSVHTEKHNEIQAQTRLDAAMASYRSPPDTILVLDGDRTLTAQDTGPLFWQKLSETRSLPISAPLKSLFGGPTGYSYQSFRQAMLLYEDAVDEHTFDAICQQVASDVAIHPEFRRLLRLVAEQEHLGAVVEKVLEKEGLSQGIPIIAGGRLSDGFVVTAETKAAIVNRLQTLHHAYVWAFGDSPLDIPMLMAADEATVVAGDELTRSTSMNPVLFDIIGKGQLSARQVILPRTASPRLDTSMLPMIDLNDIGFLTDLLRRHDRSAKLAIYHAANKNAAKVIATQMRDAAVAGPALRKAHRQAGWYLSHEYLTNILGVEDCPISHVLGHGATGSRLMDEQKTTIVAIMRAGEPMASGVSEAFSLAMYVHAKSPSDLAPHHIQGRSQIVLVDSVVNSGKTVIQFVQHVRNVSEDIRIVVVTGVIQGQCVSSRSEVYQALETCGNVSLVALRISSTKFTGSGTTDTGNRLFNTTHIL</sequence>
<dbReference type="Pfam" id="PF14681">
    <property type="entry name" value="UPRTase"/>
    <property type="match status" value="1"/>
</dbReference>
<dbReference type="PANTHER" id="PTHR43344">
    <property type="entry name" value="PHOSPHOSERINE PHOSPHATASE"/>
    <property type="match status" value="1"/>
</dbReference>
<feature type="domain" description="Phosphoribosyltransferase" evidence="2">
    <location>
        <begin position="491"/>
        <end position="687"/>
    </location>
</feature>
<dbReference type="InterPro" id="IPR027417">
    <property type="entry name" value="P-loop_NTPase"/>
</dbReference>
<comment type="caution">
    <text evidence="3">The sequence shown here is derived from an EMBL/GenBank/DDBJ whole genome shotgun (WGS) entry which is preliminary data.</text>
</comment>
<dbReference type="SUPFAM" id="SSF53271">
    <property type="entry name" value="PRTase-like"/>
    <property type="match status" value="1"/>
</dbReference>
<feature type="region of interest" description="Disordered" evidence="1">
    <location>
        <begin position="1"/>
        <end position="25"/>
    </location>
</feature>
<dbReference type="Gene3D" id="3.40.50.2020">
    <property type="match status" value="1"/>
</dbReference>
<organism evidence="3 4">
    <name type="scientific">Paraphaeosphaeria minitans</name>
    <dbReference type="NCBI Taxonomy" id="565426"/>
    <lineage>
        <taxon>Eukaryota</taxon>
        <taxon>Fungi</taxon>
        <taxon>Dikarya</taxon>
        <taxon>Ascomycota</taxon>
        <taxon>Pezizomycotina</taxon>
        <taxon>Dothideomycetes</taxon>
        <taxon>Pleosporomycetidae</taxon>
        <taxon>Pleosporales</taxon>
        <taxon>Massarineae</taxon>
        <taxon>Didymosphaeriaceae</taxon>
        <taxon>Paraphaeosphaeria</taxon>
    </lineage>
</organism>
<dbReference type="InterPro" id="IPR036412">
    <property type="entry name" value="HAD-like_sf"/>
</dbReference>
<evidence type="ECO:0000313" key="4">
    <source>
        <dbReference type="Proteomes" id="UP000756921"/>
    </source>
</evidence>
<dbReference type="Gene3D" id="3.40.50.1000">
    <property type="entry name" value="HAD superfamily/HAD-like"/>
    <property type="match status" value="1"/>
</dbReference>
<dbReference type="InterPro" id="IPR000836">
    <property type="entry name" value="PRTase_dom"/>
</dbReference>
<dbReference type="GO" id="GO:0000287">
    <property type="term" value="F:magnesium ion binding"/>
    <property type="evidence" value="ECO:0007669"/>
    <property type="project" value="TreeGrafter"/>
</dbReference>
<evidence type="ECO:0000259" key="2">
    <source>
        <dbReference type="Pfam" id="PF14681"/>
    </source>
</evidence>
<keyword evidence="3" id="KW-0808">Transferase</keyword>
<dbReference type="CDD" id="cd06223">
    <property type="entry name" value="PRTases_typeI"/>
    <property type="match status" value="1"/>
</dbReference>
<dbReference type="InterPro" id="IPR050582">
    <property type="entry name" value="HAD-like_SerB"/>
</dbReference>
<gene>
    <name evidence="3" type="ORF">PMIN01_08084</name>
</gene>
<evidence type="ECO:0000256" key="1">
    <source>
        <dbReference type="SAM" id="MobiDB-lite"/>
    </source>
</evidence>
<evidence type="ECO:0000313" key="3">
    <source>
        <dbReference type="EMBL" id="KAF9733741.1"/>
    </source>
</evidence>
<dbReference type="GO" id="GO:0006564">
    <property type="term" value="P:L-serine biosynthetic process"/>
    <property type="evidence" value="ECO:0007669"/>
    <property type="project" value="TreeGrafter"/>
</dbReference>
<dbReference type="Proteomes" id="UP000756921">
    <property type="component" value="Unassembled WGS sequence"/>
</dbReference>
<dbReference type="Gene3D" id="3.40.50.300">
    <property type="entry name" value="P-loop containing nucleotide triphosphate hydrolases"/>
    <property type="match status" value="1"/>
</dbReference>
<dbReference type="GO" id="GO:0016757">
    <property type="term" value="F:glycosyltransferase activity"/>
    <property type="evidence" value="ECO:0007669"/>
    <property type="project" value="UniProtKB-KW"/>
</dbReference>
<dbReference type="SUPFAM" id="SSF52540">
    <property type="entry name" value="P-loop containing nucleoside triphosphate hydrolases"/>
    <property type="match status" value="1"/>
</dbReference>